<gene>
    <name evidence="2" type="ORF">FDP41_006935</name>
</gene>
<dbReference type="VEuPathDB" id="AmoebaDB:FDP41_006935"/>
<dbReference type="GeneID" id="68114153"/>
<evidence type="ECO:0000313" key="3">
    <source>
        <dbReference type="Proteomes" id="UP000444721"/>
    </source>
</evidence>
<dbReference type="VEuPathDB" id="AmoebaDB:NF0115390"/>
<evidence type="ECO:0000256" key="1">
    <source>
        <dbReference type="SAM" id="MobiDB-lite"/>
    </source>
</evidence>
<dbReference type="InterPro" id="IPR021917">
    <property type="entry name" value="Unchr_Zn-peptidase-like"/>
</dbReference>
<dbReference type="AlphaFoldDB" id="A0A6A5BL23"/>
<dbReference type="OMA" id="CFGCPHT"/>
<dbReference type="Pfam" id="PF12044">
    <property type="entry name" value="Metallopep"/>
    <property type="match status" value="1"/>
</dbReference>
<sequence>MTITILNHQNESILGYSLVRLVGKVSGSHSTLTVLQQPGNKKTEWEIKGGYFKALILLRDGRNQLHLSTSSSQLHWTLTYDSTLINTTEYESRNIQRLRPVYIYCKDHDGSFNSMKESQGSNDLSAAIRKMQVCALLMQTFCAEALKNDKTFALEVEKNDSSLPHVSVLQLKKWTREELASLGNNWEQDGGCDGYNALHSELNEFDGNNSSVVYFAVLGGSFYDPVTKKTRMATALGGGKLGLFADVAMHTYPSRVDEIVSCWQDSRLIDERQVRDDSCFRKSFWANFATCLGASMHEIGHCFGCPHTPGGIMSRGFDNFNRFFVISEPGDDQPTFGSASSEKGAYWEDSSIEIIMNHPAFAGVSKCIKKRKEIGRSCSNPSDAKSTTRSSSSSSSHGQGSSSSIHEDTSSMIDAHYYVIGPDVIHQSSFENVKGKEWLERHGERPFATFIEQSRNEKEILLFDSGRNMLLMLTKSQVQWKMNDTKVTTWYFLGHGYPLFLSNPDHKKIIDAHCCVIRKD</sequence>
<evidence type="ECO:0000313" key="2">
    <source>
        <dbReference type="EMBL" id="KAF0974325.1"/>
    </source>
</evidence>
<dbReference type="VEuPathDB" id="AmoebaDB:NfTy_076340"/>
<feature type="compositionally biased region" description="Low complexity" evidence="1">
    <location>
        <begin position="387"/>
        <end position="404"/>
    </location>
</feature>
<name>A0A6A5BL23_NAEFO</name>
<dbReference type="PANTHER" id="PTHR21054:SF2">
    <property type="entry name" value="MIP04191P"/>
    <property type="match status" value="1"/>
</dbReference>
<dbReference type="OrthoDB" id="74460at2759"/>
<dbReference type="Proteomes" id="UP000444721">
    <property type="component" value="Unassembled WGS sequence"/>
</dbReference>
<dbReference type="EMBL" id="VFQX01000053">
    <property type="protein sequence ID" value="KAF0974325.1"/>
    <property type="molecule type" value="Genomic_DNA"/>
</dbReference>
<feature type="region of interest" description="Disordered" evidence="1">
    <location>
        <begin position="376"/>
        <end position="407"/>
    </location>
</feature>
<accession>A0A6A5BL23</accession>
<comment type="caution">
    <text evidence="2">The sequence shown here is derived from an EMBL/GenBank/DDBJ whole genome shotgun (WGS) entry which is preliminary data.</text>
</comment>
<organism evidence="2 3">
    <name type="scientific">Naegleria fowleri</name>
    <name type="common">Brain eating amoeba</name>
    <dbReference type="NCBI Taxonomy" id="5763"/>
    <lineage>
        <taxon>Eukaryota</taxon>
        <taxon>Discoba</taxon>
        <taxon>Heterolobosea</taxon>
        <taxon>Tetramitia</taxon>
        <taxon>Eutetramitia</taxon>
        <taxon>Vahlkampfiidae</taxon>
        <taxon>Naegleria</taxon>
    </lineage>
</organism>
<dbReference type="RefSeq" id="XP_044559038.1">
    <property type="nucleotide sequence ID" value="XM_044710624.1"/>
</dbReference>
<keyword evidence="3" id="KW-1185">Reference proteome</keyword>
<dbReference type="PANTHER" id="PTHR21054">
    <property type="entry name" value="ZINC METALLOPROTEINASE-RELATED"/>
    <property type="match status" value="1"/>
</dbReference>
<protein>
    <submittedName>
        <fullName evidence="2">Uncharacterized protein</fullName>
    </submittedName>
</protein>
<proteinExistence type="predicted"/>
<dbReference type="InterPro" id="IPR053002">
    <property type="entry name" value="Metalloproteinase_M10B"/>
</dbReference>
<reference evidence="2 3" key="1">
    <citation type="journal article" date="2019" name="Sci. Rep.">
        <title>Nanopore sequencing improves the draft genome of the human pathogenic amoeba Naegleria fowleri.</title>
        <authorList>
            <person name="Liechti N."/>
            <person name="Schurch N."/>
            <person name="Bruggmann R."/>
            <person name="Wittwer M."/>
        </authorList>
    </citation>
    <scope>NUCLEOTIDE SEQUENCE [LARGE SCALE GENOMIC DNA]</scope>
    <source>
        <strain evidence="2 3">ATCC 30894</strain>
    </source>
</reference>